<keyword evidence="5" id="KW-0808">Transferase</keyword>
<evidence type="ECO:0000256" key="9">
    <source>
        <dbReference type="ARBA" id="ARBA00023180"/>
    </source>
</evidence>
<dbReference type="Proteomes" id="UP001217918">
    <property type="component" value="Unassembled WGS sequence"/>
</dbReference>
<dbReference type="Pfam" id="PF00722">
    <property type="entry name" value="Glyco_hydro_16"/>
    <property type="match status" value="1"/>
</dbReference>
<dbReference type="CDD" id="cd02183">
    <property type="entry name" value="GH16_fungal_CRH1_transglycosylase"/>
    <property type="match status" value="1"/>
</dbReference>
<dbReference type="EMBL" id="JAQQPM010000006">
    <property type="protein sequence ID" value="KAK2072826.1"/>
    <property type="molecule type" value="Genomic_DNA"/>
</dbReference>
<accession>A0AAD9MHS2</accession>
<comment type="catalytic activity">
    <reaction evidence="1">
        <text>Random endo-hydrolysis of N-acetyl-beta-D-glucosaminide (1-&gt;4)-beta-linkages in chitin and chitodextrins.</text>
        <dbReference type="EC" id="3.2.1.14"/>
    </reaction>
</comment>
<dbReference type="InterPro" id="IPR000757">
    <property type="entry name" value="Beta-glucanase-like"/>
</dbReference>
<dbReference type="GO" id="GO:0016020">
    <property type="term" value="C:membrane"/>
    <property type="evidence" value="ECO:0007669"/>
    <property type="project" value="UniProtKB-SubCell"/>
</dbReference>
<keyword evidence="11" id="KW-0961">Cell wall biogenesis/degradation</keyword>
<feature type="signal peptide" evidence="14">
    <location>
        <begin position="1"/>
        <end position="27"/>
    </location>
</feature>
<evidence type="ECO:0000256" key="10">
    <source>
        <dbReference type="ARBA" id="ARBA00023295"/>
    </source>
</evidence>
<evidence type="ECO:0000259" key="15">
    <source>
        <dbReference type="PROSITE" id="PS51762"/>
    </source>
</evidence>
<protein>
    <recommendedName>
        <fullName evidence="3">chitinase</fullName>
        <ecNumber evidence="3">3.2.1.14</ecNumber>
    </recommendedName>
</protein>
<evidence type="ECO:0000256" key="4">
    <source>
        <dbReference type="ARBA" id="ARBA00022676"/>
    </source>
</evidence>
<dbReference type="GO" id="GO:0005975">
    <property type="term" value="P:carbohydrate metabolic process"/>
    <property type="evidence" value="ECO:0007669"/>
    <property type="project" value="InterPro"/>
</dbReference>
<evidence type="ECO:0000256" key="8">
    <source>
        <dbReference type="ARBA" id="ARBA00023136"/>
    </source>
</evidence>
<dbReference type="PANTHER" id="PTHR10963">
    <property type="entry name" value="GLYCOSYL HYDROLASE-RELATED"/>
    <property type="match status" value="1"/>
</dbReference>
<dbReference type="Gene3D" id="2.60.120.200">
    <property type="match status" value="1"/>
</dbReference>
<dbReference type="AlphaFoldDB" id="A0AAD9MHS2"/>
<evidence type="ECO:0000256" key="12">
    <source>
        <dbReference type="ARBA" id="ARBA00038074"/>
    </source>
</evidence>
<evidence type="ECO:0000256" key="1">
    <source>
        <dbReference type="ARBA" id="ARBA00000822"/>
    </source>
</evidence>
<keyword evidence="17" id="KW-1185">Reference proteome</keyword>
<keyword evidence="10" id="KW-0326">Glycosidase</keyword>
<feature type="domain" description="GH16" evidence="15">
    <location>
        <begin position="34"/>
        <end position="236"/>
    </location>
</feature>
<evidence type="ECO:0000256" key="11">
    <source>
        <dbReference type="ARBA" id="ARBA00023316"/>
    </source>
</evidence>
<evidence type="ECO:0000256" key="7">
    <source>
        <dbReference type="ARBA" id="ARBA00022801"/>
    </source>
</evidence>
<dbReference type="PROSITE" id="PS51762">
    <property type="entry name" value="GH16_2"/>
    <property type="match status" value="1"/>
</dbReference>
<evidence type="ECO:0000256" key="5">
    <source>
        <dbReference type="ARBA" id="ARBA00022679"/>
    </source>
</evidence>
<evidence type="ECO:0000256" key="14">
    <source>
        <dbReference type="SAM" id="SignalP"/>
    </source>
</evidence>
<evidence type="ECO:0000256" key="6">
    <source>
        <dbReference type="ARBA" id="ARBA00022729"/>
    </source>
</evidence>
<evidence type="ECO:0000313" key="16">
    <source>
        <dbReference type="EMBL" id="KAK2072826.1"/>
    </source>
</evidence>
<dbReference type="GO" id="GO:0009277">
    <property type="term" value="C:fungal-type cell wall"/>
    <property type="evidence" value="ECO:0007669"/>
    <property type="project" value="TreeGrafter"/>
</dbReference>
<dbReference type="GO" id="GO:0016757">
    <property type="term" value="F:glycosyltransferase activity"/>
    <property type="evidence" value="ECO:0007669"/>
    <property type="project" value="UniProtKB-KW"/>
</dbReference>
<dbReference type="EC" id="3.2.1.14" evidence="3"/>
<dbReference type="GO" id="GO:0031505">
    <property type="term" value="P:fungal-type cell wall organization"/>
    <property type="evidence" value="ECO:0007669"/>
    <property type="project" value="TreeGrafter"/>
</dbReference>
<keyword evidence="4" id="KW-0328">Glycosyltransferase</keyword>
<feature type="chain" id="PRO_5042170622" description="chitinase" evidence="14">
    <location>
        <begin position="28"/>
        <end position="382"/>
    </location>
</feature>
<dbReference type="InterPro" id="IPR013320">
    <property type="entry name" value="ConA-like_dom_sf"/>
</dbReference>
<dbReference type="FunFam" id="2.60.120.200:FF:000152">
    <property type="entry name" value="Cell wall glucanase"/>
    <property type="match status" value="1"/>
</dbReference>
<evidence type="ECO:0000256" key="3">
    <source>
        <dbReference type="ARBA" id="ARBA00012729"/>
    </source>
</evidence>
<keyword evidence="7" id="KW-0378">Hydrolase</keyword>
<dbReference type="SUPFAM" id="SSF49899">
    <property type="entry name" value="Concanavalin A-like lectins/glucanases"/>
    <property type="match status" value="1"/>
</dbReference>
<evidence type="ECO:0000256" key="13">
    <source>
        <dbReference type="ARBA" id="ARBA00093308"/>
    </source>
</evidence>
<keyword evidence="9" id="KW-0325">Glycoprotein</keyword>
<reference evidence="16" key="1">
    <citation type="journal article" date="2023" name="Mol. Plant Microbe Interact.">
        <title>Elucidating the Obligate Nature and Biological Capacity of an Invasive Fungal Corn Pathogen.</title>
        <authorList>
            <person name="MacCready J.S."/>
            <person name="Roggenkamp E.M."/>
            <person name="Gdanetz K."/>
            <person name="Chilvers M.I."/>
        </authorList>
    </citation>
    <scope>NUCLEOTIDE SEQUENCE</scope>
    <source>
        <strain evidence="16">PM02</strain>
    </source>
</reference>
<proteinExistence type="inferred from homology"/>
<comment type="function">
    <text evidence="13">Dual chitinase/transglycosylase that plays a role in cell wall architecture. Chitinase and transglycosylase activities are coupled. Required for the polysaccharide cross-linking at the septa and the cell wall. More specifically, transfers chitin to 1,6-beta-glucan in the cell wall.</text>
</comment>
<dbReference type="GO" id="GO:0008843">
    <property type="term" value="F:endochitinase activity"/>
    <property type="evidence" value="ECO:0007669"/>
    <property type="project" value="UniProtKB-EC"/>
</dbReference>
<name>A0AAD9MHS2_9PEZI</name>
<evidence type="ECO:0000256" key="2">
    <source>
        <dbReference type="ARBA" id="ARBA00004370"/>
    </source>
</evidence>
<comment type="caution">
    <text evidence="16">The sequence shown here is derived from an EMBL/GenBank/DDBJ whole genome shotgun (WGS) entry which is preliminary data.</text>
</comment>
<comment type="subcellular location">
    <subcellularLocation>
        <location evidence="2">Membrane</location>
    </subcellularLocation>
</comment>
<sequence length="382" mass="39755">MIFLRRLPAGAALAVLAWALLTSSSHAQTYSSCSPLKTTTCPPDTALGMSIHVDFSQGAVNSFTATGGTPTYGPDGVTFTVAQPGDAPQLNSIFYIMFGRVELTVKAAPGAGIVTSLVLESDVLDEIDIEWLGADPDELQTNYFGKGQTTTYNRGQFNPAAGSQAGFITYTIDWTAERIVWSVAGTVVRTLSYADAEANKYPQTPMRVKFGAWSGGDPSNPPGTISWARGPTEYTKGPFRMVVSKLSVTDYSTGKYYKYTDQSGSWQSISAIGGSINGNLNGAGSLTVTASASAATSLSPSIPVGGIGNGIGKGSTTTQTGWPWAPTSATSDDDDIPSGWAINSNGRILPIGTGVPLRPPHLALLAGPLVLGALAALVGQWS</sequence>
<organism evidence="16 17">
    <name type="scientific">Phyllachora maydis</name>
    <dbReference type="NCBI Taxonomy" id="1825666"/>
    <lineage>
        <taxon>Eukaryota</taxon>
        <taxon>Fungi</taxon>
        <taxon>Dikarya</taxon>
        <taxon>Ascomycota</taxon>
        <taxon>Pezizomycotina</taxon>
        <taxon>Sordariomycetes</taxon>
        <taxon>Sordariomycetidae</taxon>
        <taxon>Phyllachorales</taxon>
        <taxon>Phyllachoraceae</taxon>
        <taxon>Phyllachora</taxon>
    </lineage>
</organism>
<keyword evidence="6 14" id="KW-0732">Signal</keyword>
<gene>
    <name evidence="16" type="ORF">P8C59_007157</name>
</gene>
<dbReference type="PANTHER" id="PTHR10963:SF68">
    <property type="entry name" value="GLYCOSIDASE CRH1-RELATED"/>
    <property type="match status" value="1"/>
</dbReference>
<comment type="similarity">
    <text evidence="12">Belongs to the glycosyl hydrolase 16 family. CRH1 subfamily.</text>
</comment>
<evidence type="ECO:0000313" key="17">
    <source>
        <dbReference type="Proteomes" id="UP001217918"/>
    </source>
</evidence>
<dbReference type="InterPro" id="IPR050546">
    <property type="entry name" value="Glycosyl_Hydrlase_16"/>
</dbReference>
<keyword evidence="8" id="KW-0472">Membrane</keyword>